<dbReference type="InterPro" id="IPR023563">
    <property type="entry name" value="Ribosomal_uL13_CS"/>
</dbReference>
<dbReference type="InterPro" id="IPR005822">
    <property type="entry name" value="Ribosomal_uL13"/>
</dbReference>
<dbReference type="GO" id="GO:0017148">
    <property type="term" value="P:negative regulation of translation"/>
    <property type="evidence" value="ECO:0007669"/>
    <property type="project" value="TreeGrafter"/>
</dbReference>
<comment type="function">
    <text evidence="5 7">This protein is one of the early assembly proteins of the 50S ribosomal subunit, although it is not seen to bind rRNA by itself. It is important during the early stages of 50S assembly.</text>
</comment>
<dbReference type="HAMAP" id="MF_01366">
    <property type="entry name" value="Ribosomal_uL13"/>
    <property type="match status" value="1"/>
</dbReference>
<dbReference type="AlphaFoldDB" id="A0A235BZH2"/>
<evidence type="ECO:0000256" key="6">
    <source>
        <dbReference type="RuleBase" id="RU003877"/>
    </source>
</evidence>
<dbReference type="GO" id="GO:0022625">
    <property type="term" value="C:cytosolic large ribosomal subunit"/>
    <property type="evidence" value="ECO:0007669"/>
    <property type="project" value="TreeGrafter"/>
</dbReference>
<evidence type="ECO:0000256" key="3">
    <source>
        <dbReference type="ARBA" id="ARBA00023274"/>
    </source>
</evidence>
<proteinExistence type="inferred from homology"/>
<evidence type="ECO:0000313" key="8">
    <source>
        <dbReference type="EMBL" id="OYD17612.1"/>
    </source>
</evidence>
<evidence type="ECO:0000313" key="9">
    <source>
        <dbReference type="Proteomes" id="UP000215215"/>
    </source>
</evidence>
<dbReference type="NCBIfam" id="TIGR01066">
    <property type="entry name" value="rplM_bact"/>
    <property type="match status" value="1"/>
</dbReference>
<sequence>MEKKWYIIDADGKILGRLATRIATILRGKHKPEFTPNADMGDYVICINASKVKVTGKKETEKVYTRYTGYPGGLKKTTLKEMRKKKPEEIIHHAVKGMLPKGPLGRKMIKKLKVYPGSEHPHKAQNPIELEQTNRGTEKYLVLF</sequence>
<comment type="similarity">
    <text evidence="1 5 6">Belongs to the universal ribosomal protein uL13 family.</text>
</comment>
<evidence type="ECO:0000256" key="4">
    <source>
        <dbReference type="ARBA" id="ARBA00035201"/>
    </source>
</evidence>
<protein>
    <recommendedName>
        <fullName evidence="4 5">Large ribosomal subunit protein uL13</fullName>
    </recommendedName>
</protein>
<dbReference type="GO" id="GO:0003735">
    <property type="term" value="F:structural constituent of ribosome"/>
    <property type="evidence" value="ECO:0007669"/>
    <property type="project" value="InterPro"/>
</dbReference>
<dbReference type="Proteomes" id="UP000215215">
    <property type="component" value="Unassembled WGS sequence"/>
</dbReference>
<keyword evidence="3 5" id="KW-0687">Ribonucleoprotein</keyword>
<comment type="subunit">
    <text evidence="5">Part of the 50S ribosomal subunit.</text>
</comment>
<dbReference type="FunFam" id="3.90.1180.10:FF:000001">
    <property type="entry name" value="50S ribosomal protein L13"/>
    <property type="match status" value="1"/>
</dbReference>
<evidence type="ECO:0000256" key="2">
    <source>
        <dbReference type="ARBA" id="ARBA00022980"/>
    </source>
</evidence>
<dbReference type="PANTHER" id="PTHR11545:SF2">
    <property type="entry name" value="LARGE RIBOSOMAL SUBUNIT PROTEIN UL13M"/>
    <property type="match status" value="1"/>
</dbReference>
<dbReference type="GO" id="GO:0003729">
    <property type="term" value="F:mRNA binding"/>
    <property type="evidence" value="ECO:0007669"/>
    <property type="project" value="UniProtKB-ARBA"/>
</dbReference>
<comment type="caution">
    <text evidence="8">The sequence shown here is derived from an EMBL/GenBank/DDBJ whole genome shotgun (WGS) entry which is preliminary data.</text>
</comment>
<name>A0A235BZH2_UNCW3</name>
<dbReference type="InterPro" id="IPR005823">
    <property type="entry name" value="Ribosomal_uL13_bac-type"/>
</dbReference>
<dbReference type="CDD" id="cd00392">
    <property type="entry name" value="Ribosomal_L13"/>
    <property type="match status" value="1"/>
</dbReference>
<dbReference type="PANTHER" id="PTHR11545">
    <property type="entry name" value="RIBOSOMAL PROTEIN L13"/>
    <property type="match status" value="1"/>
</dbReference>
<dbReference type="InterPro" id="IPR036899">
    <property type="entry name" value="Ribosomal_uL13_sf"/>
</dbReference>
<dbReference type="PROSITE" id="PS00783">
    <property type="entry name" value="RIBOSOMAL_L13"/>
    <property type="match status" value="1"/>
</dbReference>
<dbReference type="GO" id="GO:0006412">
    <property type="term" value="P:translation"/>
    <property type="evidence" value="ECO:0007669"/>
    <property type="project" value="UniProtKB-UniRule"/>
</dbReference>
<keyword evidence="2 5" id="KW-0689">Ribosomal protein</keyword>
<gene>
    <name evidence="5 7" type="primary">rplM</name>
    <name evidence="8" type="ORF">CH333_00345</name>
</gene>
<dbReference type="EMBL" id="NOZQ01000003">
    <property type="protein sequence ID" value="OYD17612.1"/>
    <property type="molecule type" value="Genomic_DNA"/>
</dbReference>
<organism evidence="8 9">
    <name type="scientific">candidate division WOR-3 bacterium JGI_Cruoil_03_44_89</name>
    <dbReference type="NCBI Taxonomy" id="1973748"/>
    <lineage>
        <taxon>Bacteria</taxon>
        <taxon>Bacteria division WOR-3</taxon>
    </lineage>
</organism>
<accession>A0A235BZH2</accession>
<dbReference type="Pfam" id="PF00572">
    <property type="entry name" value="Ribosomal_L13"/>
    <property type="match status" value="1"/>
</dbReference>
<dbReference type="Gene3D" id="3.90.1180.10">
    <property type="entry name" value="Ribosomal protein L13"/>
    <property type="match status" value="1"/>
</dbReference>
<dbReference type="SUPFAM" id="SSF52161">
    <property type="entry name" value="Ribosomal protein L13"/>
    <property type="match status" value="1"/>
</dbReference>
<evidence type="ECO:0000256" key="1">
    <source>
        <dbReference type="ARBA" id="ARBA00006227"/>
    </source>
</evidence>
<evidence type="ECO:0000256" key="7">
    <source>
        <dbReference type="RuleBase" id="RU003878"/>
    </source>
</evidence>
<evidence type="ECO:0000256" key="5">
    <source>
        <dbReference type="HAMAP-Rule" id="MF_01366"/>
    </source>
</evidence>
<dbReference type="PIRSF" id="PIRSF002181">
    <property type="entry name" value="Ribosomal_L13"/>
    <property type="match status" value="1"/>
</dbReference>
<reference evidence="8 9" key="1">
    <citation type="submission" date="2017-07" db="EMBL/GenBank/DDBJ databases">
        <title>Recovery of genomes from metagenomes via a dereplication, aggregation, and scoring strategy.</title>
        <authorList>
            <person name="Sieber C.M."/>
            <person name="Probst A.J."/>
            <person name="Sharrar A."/>
            <person name="Thomas B.C."/>
            <person name="Hess M."/>
            <person name="Tringe S.G."/>
            <person name="Banfield J.F."/>
        </authorList>
    </citation>
    <scope>NUCLEOTIDE SEQUENCE [LARGE SCALE GENOMIC DNA]</scope>
    <source>
        <strain evidence="8">JGI_Cruoil_03_44_89</strain>
    </source>
</reference>